<evidence type="ECO:0000256" key="2">
    <source>
        <dbReference type="ARBA" id="ARBA00004192"/>
    </source>
</evidence>
<dbReference type="GO" id="GO:0030430">
    <property type="term" value="C:host cell cytoplasm"/>
    <property type="evidence" value="ECO:0007669"/>
    <property type="project" value="UniProtKB-SubCell"/>
</dbReference>
<dbReference type="InterPro" id="IPR032675">
    <property type="entry name" value="LRR_dom_sf"/>
</dbReference>
<dbReference type="Pfam" id="PF23211">
    <property type="entry name" value="LRR_LRWD1"/>
    <property type="match status" value="1"/>
</dbReference>
<gene>
    <name evidence="17" type="ORF">C2H86_19170</name>
</gene>
<keyword evidence="9" id="KW-0677">Repeat</keyword>
<dbReference type="Proteomes" id="UP000464480">
    <property type="component" value="Chromosome"/>
</dbReference>
<feature type="transmembrane region" description="Helical" evidence="15">
    <location>
        <begin position="431"/>
        <end position="455"/>
    </location>
</feature>
<dbReference type="Gene3D" id="1.20.58.360">
    <property type="entry name" value="Shigella T3SS effector IpaH defines"/>
    <property type="match status" value="1"/>
</dbReference>
<keyword evidence="10 14" id="KW-0833">Ubl conjugation pathway</keyword>
<name>A0A6I6XL24_PSEPU</name>
<feature type="active site" description="Glycyl thioester intermediate" evidence="14">
    <location>
        <position position="1243"/>
    </location>
</feature>
<keyword evidence="7" id="KW-0433">Leucine-rich repeat</keyword>
<evidence type="ECO:0000256" key="15">
    <source>
        <dbReference type="SAM" id="Phobius"/>
    </source>
</evidence>
<dbReference type="GO" id="GO:0016567">
    <property type="term" value="P:protein ubiquitination"/>
    <property type="evidence" value="ECO:0007669"/>
    <property type="project" value="InterPro"/>
</dbReference>
<evidence type="ECO:0000256" key="14">
    <source>
        <dbReference type="PROSITE-ProRule" id="PRU01398"/>
    </source>
</evidence>
<dbReference type="PANTHER" id="PTHR47114:SF2">
    <property type="entry name" value="OLIGODENDROCYTE-MYELIN GLYCOPROTEIN"/>
    <property type="match status" value="1"/>
</dbReference>
<evidence type="ECO:0000256" key="5">
    <source>
        <dbReference type="ARBA" id="ARBA00012483"/>
    </source>
</evidence>
<dbReference type="InterPro" id="IPR046673">
    <property type="entry name" value="ToxA_N"/>
</dbReference>
<dbReference type="PROSITE" id="PS51450">
    <property type="entry name" value="LRR"/>
    <property type="match status" value="1"/>
</dbReference>
<keyword evidence="13 14" id="KW-1035">Host cytoplasm</keyword>
<evidence type="ECO:0000313" key="17">
    <source>
        <dbReference type="EMBL" id="QHG66396.1"/>
    </source>
</evidence>
<keyword evidence="15" id="KW-1133">Transmembrane helix</keyword>
<keyword evidence="6 14" id="KW-0964">Secreted</keyword>
<keyword evidence="11 14" id="KW-0832">Ubl conjugation</keyword>
<proteinExistence type="inferred from homology"/>
<dbReference type="InterPro" id="IPR001611">
    <property type="entry name" value="Leu-rich_rpt"/>
</dbReference>
<accession>A0A6I6XL24</accession>
<evidence type="ECO:0000256" key="7">
    <source>
        <dbReference type="ARBA" id="ARBA00022614"/>
    </source>
</evidence>
<keyword evidence="12" id="KW-0843">Virulence</keyword>
<dbReference type="Pfam" id="PF20178">
    <property type="entry name" value="ToxA_N"/>
    <property type="match status" value="1"/>
</dbReference>
<sequence length="1444" mass="161518">MFTIAPESIDNLIGNRLPAWMKNAPADRLSALQLAMMQQDRRQDQLKARYGAVTPLDVFAEILLISALQAVTGKVHDVRKGQLHRVWRKLNAPVTPTLPLPWERSESTRSLLASALHNFAVNEVAEELWLPESRLDDGSGATLPLRPGAYAALCRSLDIGGKYQAYLESHFLPSNVLERQAIDQMLEQVQQSNFEVAVRLAALKFEIDELTFLQLLPLISAEPIVPVYSVDIRPCKLYLLGKQIVGVVALEIRSGRSRNATLEGVVAWVPDDPHGELARYPSWSALYEELGLRLRQNDYGTFFMRFLSEADRPAFFAVLAGLQSTTAMNALQLDGRNQAITLSLFSHMRQAHIEKIIADARLLAVPTEVEDMATREARLHSYANAGLDLLTLASLFVPGLGVVMLGIAAAQLFDEVYEGYEDWKLGDRQSALGHLFAVAGMLGAGVVFAAGGAAVSRLIERIPFVDALLPVLPEDGRLRLCDGSLQGYRIADDQSPVAQVMGELGQQRIKLQQGSFLVEPTGTEGEWRIRHPRRANAHGPLLRNNGSGGWYHEFEQAHVWDDQQVMLSRLGSLLADVSDIEATDILGTTGFDRDRLRRLHVEGAKAPSRLLDALERHRLHAAEPMLRAEAFEQRIAARQKLGTAAEQLLRRDFPDLTARSAEMIVESASGFQYEQMLRKGRVPLPLAEQARWALRDSRLDRACAGLYQKSAVNSDCETLMVRLVDHLTPWSEQVRIELREQAVDGPLLVRQGDERANEVRRITRTEDGYQAVDDKGQGLAGTLPGDSLAQALLCHMDAVQKLQLGSVEPTALQLTDACIRWLGSNREQAAKLIGMVPPSAGLRPPLRLGDGRLGYPLSGRQLGARHGVRHGVRNLYPTLTDAQLEDFISQWVNSGRSPWEHLADLQQQLASLRQALEDWCREAGSVTRRYRRHQLAKQLRRVWRRKLQDADGVFVLTVDGEAVGGLPTLPENVRFDHVRRLTLRGMQLDTIDSAFMQRFSGLRLLDLGRNALTAIPPGIERLTELADLCLSGNRIVVDAASEERLSALLKLRWLDLSDNPIGSVPALRGASSLRAISLRNTRLSGVPIALLEHPTLEVVDVRDNQITTVSELVLQLHHARLGRLVLHDNPLTADAVRRLSSFTRQVSRPAHAALEASARNIWLSDLAPSELARCSQVWQRLVEDESQNAADFFRFLHDLGRSEEFLARPRYMRQRVWAILDSCEQNSEVRQALFEQVGGARTCADQLLFILSELEIKVLVVRGSAGLSAEKAEARMLRLGRSLYRLEQVDRIAAEHVREVQAFNPTEAVDEVEVYLAYRIGLAEPLGLPAQPAYMHYQHFSQVNRADLRDARAMVLARENSQVLCDSLASRDFWKDYLRTAYAERFEAFDTPYHERLSTLEEQAASGTDQRYLEQVDALRAERALAERRFILELTRQAHTRHLA</sequence>
<evidence type="ECO:0000259" key="16">
    <source>
        <dbReference type="PROSITE" id="PS52053"/>
    </source>
</evidence>
<dbReference type="RefSeq" id="WP_159411600.1">
    <property type="nucleotide sequence ID" value="NZ_CP026115.2"/>
</dbReference>
<evidence type="ECO:0000256" key="9">
    <source>
        <dbReference type="ARBA" id="ARBA00022737"/>
    </source>
</evidence>
<dbReference type="SMART" id="SM00369">
    <property type="entry name" value="LRR_TYP"/>
    <property type="match status" value="3"/>
</dbReference>
<dbReference type="InterPro" id="IPR051071">
    <property type="entry name" value="LRR-bact_E3_ubiq_ligases"/>
</dbReference>
<comment type="similarity">
    <text evidence="4 14">Belongs to the LRR-containing bacterial E3 ligase family.</text>
</comment>
<evidence type="ECO:0000256" key="6">
    <source>
        <dbReference type="ARBA" id="ARBA00022525"/>
    </source>
</evidence>
<dbReference type="EC" id="2.3.2.27" evidence="5"/>
<dbReference type="GO" id="GO:0061630">
    <property type="term" value="F:ubiquitin protein ligase activity"/>
    <property type="evidence" value="ECO:0007669"/>
    <property type="project" value="UniProtKB-EC"/>
</dbReference>
<evidence type="ECO:0000256" key="3">
    <source>
        <dbReference type="ARBA" id="ARBA00004613"/>
    </source>
</evidence>
<keyword evidence="8 14" id="KW-0808">Transferase</keyword>
<dbReference type="InterPro" id="IPR056363">
    <property type="entry name" value="LRR_LRWD1_dom"/>
</dbReference>
<evidence type="ECO:0000256" key="8">
    <source>
        <dbReference type="ARBA" id="ARBA00022679"/>
    </source>
</evidence>
<keyword evidence="15" id="KW-0472">Membrane</keyword>
<reference evidence="17 18" key="1">
    <citation type="submission" date="2020-02" db="EMBL/GenBank/DDBJ databases">
        <title>Pseudomonas Putida W5 Complete Genome Assembly.</title>
        <authorList>
            <person name="Yuan Z.-C."/>
            <person name="Shaw G.A."/>
            <person name="Cusano A.D."/>
            <person name="Caddey B.J."/>
            <person name="Weselowski B.J."/>
        </authorList>
    </citation>
    <scope>NUCLEOTIDE SEQUENCE [LARGE SCALE GENOMIC DNA]</scope>
    <source>
        <strain evidence="17 18">W5</strain>
    </source>
</reference>
<comment type="PTM">
    <text evidence="14">Ubiquitinated in the presence of host E1 ubiquitin-activating enzyme, E2 ubiquitin-conjugating enzyme and ubiquitin.</text>
</comment>
<dbReference type="EMBL" id="CP026115">
    <property type="protein sequence ID" value="QHG66396.1"/>
    <property type="molecule type" value="Genomic_DNA"/>
</dbReference>
<dbReference type="PANTHER" id="PTHR47114">
    <property type="match status" value="1"/>
</dbReference>
<evidence type="ECO:0000256" key="4">
    <source>
        <dbReference type="ARBA" id="ARBA00009868"/>
    </source>
</evidence>
<dbReference type="InterPro" id="IPR029487">
    <property type="entry name" value="NEL_dom"/>
</dbReference>
<comment type="subcellular location">
    <subcellularLocation>
        <location evidence="2">Host cytoplasm</location>
    </subcellularLocation>
    <subcellularLocation>
        <location evidence="3">Secreted</location>
    </subcellularLocation>
</comment>
<feature type="domain" description="NEL" evidence="16">
    <location>
        <begin position="1154"/>
        <end position="1444"/>
    </location>
</feature>
<dbReference type="PROSITE" id="PS52053">
    <property type="entry name" value="NEL"/>
    <property type="match status" value="1"/>
</dbReference>
<evidence type="ECO:0000256" key="12">
    <source>
        <dbReference type="ARBA" id="ARBA00023026"/>
    </source>
</evidence>
<organism evidence="17 18">
    <name type="scientific">Pseudomonas putida</name>
    <name type="common">Arthrobacter siderocapsulatus</name>
    <dbReference type="NCBI Taxonomy" id="303"/>
    <lineage>
        <taxon>Bacteria</taxon>
        <taxon>Pseudomonadati</taxon>
        <taxon>Pseudomonadota</taxon>
        <taxon>Gammaproteobacteria</taxon>
        <taxon>Pseudomonadales</taxon>
        <taxon>Pseudomonadaceae</taxon>
        <taxon>Pseudomonas</taxon>
    </lineage>
</organism>
<evidence type="ECO:0000256" key="11">
    <source>
        <dbReference type="ARBA" id="ARBA00022843"/>
    </source>
</evidence>
<protein>
    <recommendedName>
        <fullName evidence="5">RING-type E3 ubiquitin transferase</fullName>
        <ecNumber evidence="5">2.3.2.27</ecNumber>
    </recommendedName>
</protein>
<dbReference type="SUPFAM" id="SSF52075">
    <property type="entry name" value="Outer arm dynein light chain 1"/>
    <property type="match status" value="1"/>
</dbReference>
<feature type="transmembrane region" description="Helical" evidence="15">
    <location>
        <begin position="389"/>
        <end position="410"/>
    </location>
</feature>
<dbReference type="GO" id="GO:0005576">
    <property type="term" value="C:extracellular region"/>
    <property type="evidence" value="ECO:0007669"/>
    <property type="project" value="UniProtKB-SubCell"/>
</dbReference>
<evidence type="ECO:0000256" key="1">
    <source>
        <dbReference type="ARBA" id="ARBA00000900"/>
    </source>
</evidence>
<dbReference type="Pfam" id="PF14496">
    <property type="entry name" value="NEL"/>
    <property type="match status" value="1"/>
</dbReference>
<evidence type="ECO:0000256" key="10">
    <source>
        <dbReference type="ARBA" id="ARBA00022786"/>
    </source>
</evidence>
<evidence type="ECO:0000256" key="13">
    <source>
        <dbReference type="ARBA" id="ARBA00023200"/>
    </source>
</evidence>
<comment type="catalytic activity">
    <reaction evidence="1">
        <text>S-ubiquitinyl-[E2 ubiquitin-conjugating enzyme]-L-cysteine + [acceptor protein]-L-lysine = [E2 ubiquitin-conjugating enzyme]-L-cysteine + N(6)-ubiquitinyl-[acceptor protein]-L-lysine.</text>
        <dbReference type="EC" id="2.3.2.27"/>
    </reaction>
</comment>
<keyword evidence="15" id="KW-0812">Transmembrane</keyword>
<dbReference type="Gene3D" id="3.80.10.10">
    <property type="entry name" value="Ribonuclease Inhibitor"/>
    <property type="match status" value="1"/>
</dbReference>
<evidence type="ECO:0000313" key="18">
    <source>
        <dbReference type="Proteomes" id="UP000464480"/>
    </source>
</evidence>
<dbReference type="InterPro" id="IPR003591">
    <property type="entry name" value="Leu-rich_rpt_typical-subtyp"/>
</dbReference>